<dbReference type="Pfam" id="PF18962">
    <property type="entry name" value="Por_Secre_tail"/>
    <property type="match status" value="1"/>
</dbReference>
<evidence type="ECO:0000259" key="3">
    <source>
        <dbReference type="PROSITE" id="PS50853"/>
    </source>
</evidence>
<dbReference type="SUPFAM" id="SSF49265">
    <property type="entry name" value="Fibronectin type III"/>
    <property type="match status" value="1"/>
</dbReference>
<feature type="chain" id="PRO_5016375060" evidence="2">
    <location>
        <begin position="20"/>
        <end position="1013"/>
    </location>
</feature>
<dbReference type="InterPro" id="IPR026444">
    <property type="entry name" value="Secre_tail"/>
</dbReference>
<name>A0A316X7Y8_9FLAO</name>
<dbReference type="OrthoDB" id="9792152at2"/>
<proteinExistence type="predicted"/>
<keyword evidence="1 2" id="KW-0732">Signal</keyword>
<dbReference type="InterPro" id="IPR024079">
    <property type="entry name" value="MetalloPept_cat_dom_sf"/>
</dbReference>
<evidence type="ECO:0000256" key="1">
    <source>
        <dbReference type="ARBA" id="ARBA00022729"/>
    </source>
</evidence>
<gene>
    <name evidence="4" type="ORF">C1631_007975</name>
</gene>
<dbReference type="AlphaFoldDB" id="A0A316X7Y8"/>
<dbReference type="Proteomes" id="UP000236594">
    <property type="component" value="Unassembled WGS sequence"/>
</dbReference>
<feature type="signal peptide" evidence="2">
    <location>
        <begin position="1"/>
        <end position="19"/>
    </location>
</feature>
<evidence type="ECO:0000313" key="4">
    <source>
        <dbReference type="EMBL" id="PWN69941.1"/>
    </source>
</evidence>
<dbReference type="SMART" id="SM00060">
    <property type="entry name" value="FN3"/>
    <property type="match status" value="1"/>
</dbReference>
<dbReference type="Pfam" id="PF13583">
    <property type="entry name" value="Reprolysin_4"/>
    <property type="match status" value="1"/>
</dbReference>
<protein>
    <submittedName>
        <fullName evidence="4">T9SS C-terminal target domain-containing protein</fullName>
    </submittedName>
</protein>
<dbReference type="Gene3D" id="3.40.390.10">
    <property type="entry name" value="Collagenase (Catalytic Domain)"/>
    <property type="match status" value="1"/>
</dbReference>
<dbReference type="InterPro" id="IPR013783">
    <property type="entry name" value="Ig-like_fold"/>
</dbReference>
<reference evidence="4 5" key="1">
    <citation type="submission" date="2018-04" db="EMBL/GenBank/DDBJ databases">
        <title>Draft Genome Sequence of Phosphate-Solubilizing Chryseobacterium sp. ISE14 that is a Biocontrol and Plant Growth-Promoting Rhizobacterium Isolated from Cucumber.</title>
        <authorList>
            <person name="Jeong J.-J."/>
            <person name="Sang M.K."/>
            <person name="Choi I.-G."/>
            <person name="Kim K.D."/>
        </authorList>
    </citation>
    <scope>NUCLEOTIDE SEQUENCE [LARGE SCALE GENOMIC DNA]</scope>
    <source>
        <strain evidence="4 5">ISE14</strain>
    </source>
</reference>
<dbReference type="SUPFAM" id="SSF55486">
    <property type="entry name" value="Metalloproteases ('zincins'), catalytic domain"/>
    <property type="match status" value="1"/>
</dbReference>
<dbReference type="EMBL" id="PPED02000002">
    <property type="protein sequence ID" value="PWN69941.1"/>
    <property type="molecule type" value="Genomic_DNA"/>
</dbReference>
<dbReference type="Gene3D" id="2.60.40.10">
    <property type="entry name" value="Immunoglobulins"/>
    <property type="match status" value="1"/>
</dbReference>
<evidence type="ECO:0000256" key="2">
    <source>
        <dbReference type="SAM" id="SignalP"/>
    </source>
</evidence>
<dbReference type="InterPro" id="IPR045474">
    <property type="entry name" value="GEVED"/>
</dbReference>
<feature type="domain" description="Fibronectin type-III" evidence="3">
    <location>
        <begin position="681"/>
        <end position="766"/>
    </location>
</feature>
<comment type="caution">
    <text evidence="4">The sequence shown here is derived from an EMBL/GenBank/DDBJ whole genome shotgun (WGS) entry which is preliminary data.</text>
</comment>
<dbReference type="Pfam" id="PF20009">
    <property type="entry name" value="GEVED"/>
    <property type="match status" value="1"/>
</dbReference>
<dbReference type="PROSITE" id="PS50853">
    <property type="entry name" value="FN3"/>
    <property type="match status" value="1"/>
</dbReference>
<dbReference type="CDD" id="cd00063">
    <property type="entry name" value="FN3"/>
    <property type="match status" value="1"/>
</dbReference>
<sequence length="1013" mass="108570">MKRLFTALLLTFVGGAAFGQWTPTSFKGDSNKRSTGLKADGSSVRSNGYYKLDLDLLRSQLKNAQEMGANSVPVVISLPTMDGKIERFNVYSFPVVVKELADKFDLGSYVGASIDNPTKYLRFSLAPNDFQSMVIDGDKYEFIEPTSADRTVYAIHPKTRKNRDSFLCSTDESPAAKKQIDDLLKKGQSFSNQTTTFAKSSDKKFRTMRLVVSVTGEYTQYFMTQAGVPATATDDQKRAPALAAINATLSRVNGVFEKDFALHLNLQNYPNVIYINPANDPYSGAQAGAGGAWNLELQNTLSNVNNVGDTNYDIGHLFGKSGGGGNAGCIGCVCIDPTPNVPKGKGSGFTSPSNGIPQGDAFDIDYVAHEMGHQLGGNHTFSHNLEGSGVNMEPGSGSTIMGYAGITGGLDTDVQPNSDPYFHSASIGQIQANLIAKTCDIETAINNNPPAIDDLPTFTIPKGTAFALTATATDPENDPLTYTWEEVDDADLPIDRFNLGLTTTGASFRSVSPTTSPTRYFPKWESVLTGTLTNSNNTWESVSTVARTSKFSVTVRDNNTNVQQQQSSVKTQTINVGDNGPFRVANQYADVNTPTPVQWVVANTNAAPYNVANVKIDYTTNNGTTWTVLSASTPNDGSENFTFPSALNGQTIKVRISAIGNVFYALGSVTLGPLAACSSAAPTNVVVNNITMHTASVSWMSYTGATYKVHYRKVGTTTWTEVDSTIPSINIAGLVDDTTYEVQVALVCGATVGTYSASVNFTTPALRYCSTVTNDQDYEYIQNVTIGNINNTSASSTYTNYTTNTALHVNLTKGTPQPISVTLGNTGAADYDAVVAFIDFNKDGIFSESERVLDYPITLTQPGTVVSGTFNIPGNAVEGEALRMRVLGGWIGAGPNGSYVGLSLPPDFLCGLNVGYGEVEDYNVYITSNLGTSESNFKNSGIQLYPNPATDVLNITKVSDKATYKIFGATGQLINTGNVNSGRINISSLIKGGYIITIDEKGQELFKSKFIKK</sequence>
<dbReference type="GO" id="GO:0008237">
    <property type="term" value="F:metallopeptidase activity"/>
    <property type="evidence" value="ECO:0007669"/>
    <property type="project" value="InterPro"/>
</dbReference>
<keyword evidence="5" id="KW-1185">Reference proteome</keyword>
<dbReference type="RefSeq" id="WP_103247466.1">
    <property type="nucleotide sequence ID" value="NZ_PPED02000002.1"/>
</dbReference>
<dbReference type="NCBIfam" id="TIGR04183">
    <property type="entry name" value="Por_Secre_tail"/>
    <property type="match status" value="1"/>
</dbReference>
<organism evidence="4 5">
    <name type="scientific">Chryseobacterium phosphatilyticum</name>
    <dbReference type="NCBI Taxonomy" id="475075"/>
    <lineage>
        <taxon>Bacteria</taxon>
        <taxon>Pseudomonadati</taxon>
        <taxon>Bacteroidota</taxon>
        <taxon>Flavobacteriia</taxon>
        <taxon>Flavobacteriales</taxon>
        <taxon>Weeksellaceae</taxon>
        <taxon>Chryseobacterium group</taxon>
        <taxon>Chryseobacterium</taxon>
    </lineage>
</organism>
<evidence type="ECO:0000313" key="5">
    <source>
        <dbReference type="Proteomes" id="UP000236594"/>
    </source>
</evidence>
<dbReference type="Pfam" id="PF00041">
    <property type="entry name" value="fn3"/>
    <property type="match status" value="1"/>
</dbReference>
<dbReference type="InterPro" id="IPR003961">
    <property type="entry name" value="FN3_dom"/>
</dbReference>
<dbReference type="InterPro" id="IPR036116">
    <property type="entry name" value="FN3_sf"/>
</dbReference>
<accession>A0A316X7Y8</accession>